<dbReference type="RefSeq" id="WP_014765097.1">
    <property type="nucleotide sequence ID" value="NC_018000.1"/>
</dbReference>
<organism evidence="2 3">
    <name type="scientific">Sinorhizobium fredii (strain USDA 257)</name>
    <dbReference type="NCBI Taxonomy" id="1185652"/>
    <lineage>
        <taxon>Bacteria</taxon>
        <taxon>Pseudomonadati</taxon>
        <taxon>Pseudomonadota</taxon>
        <taxon>Alphaproteobacteria</taxon>
        <taxon>Hyphomicrobiales</taxon>
        <taxon>Rhizobiaceae</taxon>
        <taxon>Sinorhizobium/Ensifer group</taxon>
        <taxon>Sinorhizobium</taxon>
    </lineage>
</organism>
<feature type="region of interest" description="Disordered" evidence="1">
    <location>
        <begin position="54"/>
        <end position="75"/>
    </location>
</feature>
<evidence type="ECO:0000256" key="1">
    <source>
        <dbReference type="SAM" id="MobiDB-lite"/>
    </source>
</evidence>
<dbReference type="AlphaFoldDB" id="I3XAR3"/>
<feature type="region of interest" description="Disordered" evidence="1">
    <location>
        <begin position="1"/>
        <end position="23"/>
    </location>
</feature>
<reference evidence="2 3" key="1">
    <citation type="journal article" date="2012" name="J. Bacteriol.">
        <title>Complete genome sequence of the broad-host-range strain Sinorhizobium fredii USDA257.</title>
        <authorList>
            <person name="Schuldes J."/>
            <person name="Rodriguez Orbegoso M."/>
            <person name="Schmeisser C."/>
            <person name="Krishnan H.B."/>
            <person name="Daniel R."/>
            <person name="Streit W.R."/>
        </authorList>
    </citation>
    <scope>NUCLEOTIDE SEQUENCE [LARGE SCALE GENOMIC DNA]</scope>
    <source>
        <strain evidence="2 3">USDA 257</strain>
    </source>
</reference>
<protein>
    <submittedName>
        <fullName evidence="2">Uncharacterized protein</fullName>
    </submittedName>
</protein>
<gene>
    <name evidence="2" type="ORF">USDA257_c44310</name>
</gene>
<evidence type="ECO:0000313" key="3">
    <source>
        <dbReference type="Proteomes" id="UP000006180"/>
    </source>
</evidence>
<name>I3XAR3_SINF2</name>
<dbReference type="EMBL" id="CP003563">
    <property type="protein sequence ID" value="AFL52969.1"/>
    <property type="molecule type" value="Genomic_DNA"/>
</dbReference>
<feature type="compositionally biased region" description="Basic and acidic residues" evidence="1">
    <location>
        <begin position="1"/>
        <end position="22"/>
    </location>
</feature>
<proteinExistence type="predicted"/>
<dbReference type="PATRIC" id="fig|1185652.3.peg.4598"/>
<dbReference type="Proteomes" id="UP000006180">
    <property type="component" value="Chromosome"/>
</dbReference>
<evidence type="ECO:0000313" key="2">
    <source>
        <dbReference type="EMBL" id="AFL52969.1"/>
    </source>
</evidence>
<accession>I3XAR3</accession>
<dbReference type="HOGENOM" id="CLU_2668486_0_0_5"/>
<sequence length="75" mass="8536">MKDTATNRLFKNEKKNPSDRADQATLASRAIIEQEAAARLKKTARLRELRLEKEAAEAANSVAEPTKKRDTRKRK</sequence>
<dbReference type="KEGG" id="sfd:USDA257_c44310"/>